<feature type="transmembrane region" description="Helical" evidence="7">
    <location>
        <begin position="329"/>
        <end position="346"/>
    </location>
</feature>
<organism evidence="8 9">
    <name type="scientific">Saprolegnia diclina (strain VS20)</name>
    <dbReference type="NCBI Taxonomy" id="1156394"/>
    <lineage>
        <taxon>Eukaryota</taxon>
        <taxon>Sar</taxon>
        <taxon>Stramenopiles</taxon>
        <taxon>Oomycota</taxon>
        <taxon>Saprolegniomycetes</taxon>
        <taxon>Saprolegniales</taxon>
        <taxon>Saprolegniaceae</taxon>
        <taxon>Saprolegnia</taxon>
    </lineage>
</organism>
<dbReference type="SUPFAM" id="SSF103473">
    <property type="entry name" value="MFS general substrate transporter"/>
    <property type="match status" value="1"/>
</dbReference>
<dbReference type="Gene3D" id="1.20.1250.20">
    <property type="entry name" value="MFS general substrate transporter like domains"/>
    <property type="match status" value="1"/>
</dbReference>
<evidence type="ECO:0000313" key="8">
    <source>
        <dbReference type="EMBL" id="EQC32006.1"/>
    </source>
</evidence>
<dbReference type="PANTHER" id="PTHR31585">
    <property type="entry name" value="FOLATE-BIOPTERIN TRANSPORTER 1, CHLOROPLASTIC"/>
    <property type="match status" value="1"/>
</dbReference>
<feature type="transmembrane region" description="Helical" evidence="7">
    <location>
        <begin position="167"/>
        <end position="188"/>
    </location>
</feature>
<evidence type="ECO:0000256" key="6">
    <source>
        <dbReference type="ARBA" id="ARBA00023136"/>
    </source>
</evidence>
<dbReference type="EMBL" id="JH767165">
    <property type="protein sequence ID" value="EQC32006.1"/>
    <property type="molecule type" value="Genomic_DNA"/>
</dbReference>
<dbReference type="Proteomes" id="UP000030762">
    <property type="component" value="Unassembled WGS sequence"/>
</dbReference>
<accession>T0QBH0</accession>
<reference evidence="8 9" key="1">
    <citation type="submission" date="2012-04" db="EMBL/GenBank/DDBJ databases">
        <title>The Genome Sequence of Saprolegnia declina VS20.</title>
        <authorList>
            <consortium name="The Broad Institute Genome Sequencing Platform"/>
            <person name="Russ C."/>
            <person name="Nusbaum C."/>
            <person name="Tyler B."/>
            <person name="van West P."/>
            <person name="Dieguez-Uribeondo J."/>
            <person name="de Bruijn I."/>
            <person name="Tripathy S."/>
            <person name="Jiang R."/>
            <person name="Young S.K."/>
            <person name="Zeng Q."/>
            <person name="Gargeya S."/>
            <person name="Fitzgerald M."/>
            <person name="Haas B."/>
            <person name="Abouelleil A."/>
            <person name="Alvarado L."/>
            <person name="Arachchi H.M."/>
            <person name="Berlin A."/>
            <person name="Chapman S.B."/>
            <person name="Goldberg J."/>
            <person name="Griggs A."/>
            <person name="Gujja S."/>
            <person name="Hansen M."/>
            <person name="Howarth C."/>
            <person name="Imamovic A."/>
            <person name="Larimer J."/>
            <person name="McCowen C."/>
            <person name="Montmayeur A."/>
            <person name="Murphy C."/>
            <person name="Neiman D."/>
            <person name="Pearson M."/>
            <person name="Priest M."/>
            <person name="Roberts A."/>
            <person name="Saif S."/>
            <person name="Shea T."/>
            <person name="Sisk P."/>
            <person name="Sykes S."/>
            <person name="Wortman J."/>
            <person name="Nusbaum C."/>
            <person name="Birren B."/>
        </authorList>
    </citation>
    <scope>NUCLEOTIDE SEQUENCE [LARGE SCALE GENOMIC DNA]</scope>
    <source>
        <strain evidence="8 9">VS20</strain>
    </source>
</reference>
<feature type="transmembrane region" description="Helical" evidence="7">
    <location>
        <begin position="260"/>
        <end position="280"/>
    </location>
</feature>
<evidence type="ECO:0000256" key="7">
    <source>
        <dbReference type="SAM" id="Phobius"/>
    </source>
</evidence>
<dbReference type="RefSeq" id="XP_008614408.1">
    <property type="nucleotide sequence ID" value="XM_008616186.1"/>
</dbReference>
<feature type="transmembrane region" description="Helical" evidence="7">
    <location>
        <begin position="400"/>
        <end position="417"/>
    </location>
</feature>
<feature type="transmembrane region" description="Helical" evidence="7">
    <location>
        <begin position="128"/>
        <end position="147"/>
    </location>
</feature>
<feature type="transmembrane region" description="Helical" evidence="7">
    <location>
        <begin position="56"/>
        <end position="78"/>
    </location>
</feature>
<proteinExistence type="inferred from homology"/>
<feature type="transmembrane region" description="Helical" evidence="7">
    <location>
        <begin position="287"/>
        <end position="309"/>
    </location>
</feature>
<gene>
    <name evidence="8" type="ORF">SDRG_10206</name>
</gene>
<dbReference type="STRING" id="1156394.T0QBH0"/>
<name>T0QBH0_SAPDV</name>
<sequence>MADVRPSLDLYERRSGVFSSASPFTEASFDVTQSIRLTGLGGALRPGGAPAYTSPAVLALLAQYVAIGLLYGSLPNLLYPYFTGYFHVQGHQYNSAKTLLTLGWSLKVFVGILSDCREPMATRGRMQSLVYMTRTLASAVAAAVVGVGLNSNHFAGNYSWDMGVNTIFVLLALVPCAIMLPITAFFVVDETHPDHEHHEHDRVTFADYLAQCWALVQKRVTWQVMLFNFLFNFFNAGMASTAAPYVMLHWAHVENLNSQLVTIGGNLLFAGALAVMGRFGTMWNWHIVLLLTTLSANGIDAIVQFATIYNVVRNQWFYLGVPLTENLPYAMQFIVSSFLIVELADIGNEGVLYGLMTTVSNLPASFGPVVANAIFAHFDVDEAAIVADSDHVRHQVASTYAIYYGTTLLACASVALLPNQKPALHRLQMLDRAPYPYVGGGILLLCAVVLVYSIAASLLSMFDATSCLVIAGGKGCMPRPFK</sequence>
<evidence type="ECO:0000256" key="5">
    <source>
        <dbReference type="ARBA" id="ARBA00022989"/>
    </source>
</evidence>
<dbReference type="InterPro" id="IPR036259">
    <property type="entry name" value="MFS_trans_sf"/>
</dbReference>
<dbReference type="GO" id="GO:0016020">
    <property type="term" value="C:membrane"/>
    <property type="evidence" value="ECO:0007669"/>
    <property type="project" value="UniProtKB-SubCell"/>
</dbReference>
<evidence type="ECO:0000256" key="2">
    <source>
        <dbReference type="ARBA" id="ARBA00007015"/>
    </source>
</evidence>
<dbReference type="OrthoDB" id="121594at2759"/>
<protein>
    <submittedName>
        <fullName evidence="8">Uncharacterized protein</fullName>
    </submittedName>
</protein>
<comment type="similarity">
    <text evidence="2">Belongs to the major facilitator superfamily. Folate-biopterin transporter (TC 2.A.71) family.</text>
</comment>
<dbReference type="GeneID" id="19950933"/>
<dbReference type="InterPro" id="IPR039309">
    <property type="entry name" value="BT1"/>
</dbReference>
<dbReference type="OMA" id="HWAHVEN"/>
<comment type="subcellular location">
    <subcellularLocation>
        <location evidence="1">Membrane</location>
        <topology evidence="1">Multi-pass membrane protein</topology>
    </subcellularLocation>
</comment>
<keyword evidence="6 7" id="KW-0472">Membrane</keyword>
<dbReference type="InParanoid" id="T0QBH0"/>
<feature type="transmembrane region" description="Helical" evidence="7">
    <location>
        <begin position="437"/>
        <end position="459"/>
    </location>
</feature>
<dbReference type="VEuPathDB" id="FungiDB:SDRG_10206"/>
<keyword evidence="4 7" id="KW-0812">Transmembrane</keyword>
<feature type="transmembrane region" description="Helical" evidence="7">
    <location>
        <begin position="226"/>
        <end position="248"/>
    </location>
</feature>
<evidence type="ECO:0000256" key="4">
    <source>
        <dbReference type="ARBA" id="ARBA00022692"/>
    </source>
</evidence>
<dbReference type="PANTHER" id="PTHR31585:SF5">
    <property type="entry name" value="RNA-BINDING S4 DOMAIN-CONTAINING PROTEIN"/>
    <property type="match status" value="1"/>
</dbReference>
<dbReference type="AlphaFoldDB" id="T0QBH0"/>
<keyword evidence="9" id="KW-1185">Reference proteome</keyword>
<keyword evidence="3" id="KW-0813">Transport</keyword>
<keyword evidence="5 7" id="KW-1133">Transmembrane helix</keyword>
<evidence type="ECO:0000313" key="9">
    <source>
        <dbReference type="Proteomes" id="UP000030762"/>
    </source>
</evidence>
<evidence type="ECO:0000256" key="1">
    <source>
        <dbReference type="ARBA" id="ARBA00004141"/>
    </source>
</evidence>
<evidence type="ECO:0000256" key="3">
    <source>
        <dbReference type="ARBA" id="ARBA00022448"/>
    </source>
</evidence>